<evidence type="ECO:0000256" key="2">
    <source>
        <dbReference type="ARBA" id="ARBA00022980"/>
    </source>
</evidence>
<evidence type="ECO:0000256" key="4">
    <source>
        <dbReference type="ARBA" id="ARBA00035135"/>
    </source>
</evidence>
<evidence type="ECO:0000313" key="9">
    <source>
        <dbReference type="Proteomes" id="UP000243719"/>
    </source>
</evidence>
<sequence length="70" mass="8211">MTKVVVKEGEPIEVCLRRFRRSIQSAGLIADLRARQAYEKPTAERKRKKAAARSRTRKRLMRETLPPKLY</sequence>
<feature type="region of interest" description="Disordered" evidence="7">
    <location>
        <begin position="39"/>
        <end position="70"/>
    </location>
</feature>
<comment type="similarity">
    <text evidence="1 5 6">Belongs to the bacterial ribosomal protein bS21 family.</text>
</comment>
<feature type="compositionally biased region" description="Basic residues" evidence="7">
    <location>
        <begin position="45"/>
        <end position="60"/>
    </location>
</feature>
<dbReference type="RefSeq" id="WP_091912432.1">
    <property type="nucleotide sequence ID" value="NZ_FNLO01000014.1"/>
</dbReference>
<evidence type="ECO:0000256" key="7">
    <source>
        <dbReference type="SAM" id="MobiDB-lite"/>
    </source>
</evidence>
<proteinExistence type="inferred from homology"/>
<keyword evidence="9" id="KW-1185">Reference proteome</keyword>
<dbReference type="STRING" id="1770053.SAMN05216551_114141"/>
<dbReference type="Pfam" id="PF01165">
    <property type="entry name" value="Ribosomal_S21"/>
    <property type="match status" value="1"/>
</dbReference>
<evidence type="ECO:0000256" key="1">
    <source>
        <dbReference type="ARBA" id="ARBA00006640"/>
    </source>
</evidence>
<dbReference type="GO" id="GO:0005840">
    <property type="term" value="C:ribosome"/>
    <property type="evidence" value="ECO:0007669"/>
    <property type="project" value="UniProtKB-KW"/>
</dbReference>
<dbReference type="EMBL" id="FNLO01000014">
    <property type="protein sequence ID" value="SDV51040.1"/>
    <property type="molecule type" value="Genomic_DNA"/>
</dbReference>
<keyword evidence="2 5" id="KW-0689">Ribosomal protein</keyword>
<gene>
    <name evidence="5" type="primary">rpsU</name>
    <name evidence="8" type="ORF">SAMN05216551_114141</name>
</gene>
<dbReference type="Proteomes" id="UP000243719">
    <property type="component" value="Unassembled WGS sequence"/>
</dbReference>
<dbReference type="GO" id="GO:1990904">
    <property type="term" value="C:ribonucleoprotein complex"/>
    <property type="evidence" value="ECO:0007669"/>
    <property type="project" value="UniProtKB-KW"/>
</dbReference>
<dbReference type="InterPro" id="IPR001911">
    <property type="entry name" value="Ribosomal_bS21"/>
</dbReference>
<dbReference type="NCBIfam" id="TIGR00030">
    <property type="entry name" value="S21p"/>
    <property type="match status" value="1"/>
</dbReference>
<dbReference type="PRINTS" id="PR00976">
    <property type="entry name" value="RIBOSOMALS21"/>
</dbReference>
<evidence type="ECO:0000256" key="6">
    <source>
        <dbReference type="RuleBase" id="RU000667"/>
    </source>
</evidence>
<reference evidence="9" key="1">
    <citation type="submission" date="2016-09" db="EMBL/GenBank/DDBJ databases">
        <authorList>
            <person name="Varghese N."/>
            <person name="Submissions S."/>
        </authorList>
    </citation>
    <scope>NUCLEOTIDE SEQUENCE [LARGE SCALE GENOMIC DNA]</scope>
    <source>
        <strain evidence="9">JS23</strain>
    </source>
</reference>
<name>A0A1H2PUX9_9BURK</name>
<dbReference type="GO" id="GO:0006412">
    <property type="term" value="P:translation"/>
    <property type="evidence" value="ECO:0007669"/>
    <property type="project" value="UniProtKB-UniRule"/>
</dbReference>
<dbReference type="PANTHER" id="PTHR21109:SF22">
    <property type="entry name" value="SMALL RIBOSOMAL SUBUNIT PROTEIN BS21"/>
    <property type="match status" value="1"/>
</dbReference>
<organism evidence="8 9">
    <name type="scientific">Chitinasiproducens palmae</name>
    <dbReference type="NCBI Taxonomy" id="1770053"/>
    <lineage>
        <taxon>Bacteria</taxon>
        <taxon>Pseudomonadati</taxon>
        <taxon>Pseudomonadota</taxon>
        <taxon>Betaproteobacteria</taxon>
        <taxon>Burkholderiales</taxon>
        <taxon>Burkholderiaceae</taxon>
        <taxon>Chitinasiproducens</taxon>
    </lineage>
</organism>
<dbReference type="GO" id="GO:0003735">
    <property type="term" value="F:structural constituent of ribosome"/>
    <property type="evidence" value="ECO:0007669"/>
    <property type="project" value="InterPro"/>
</dbReference>
<dbReference type="HAMAP" id="MF_00358">
    <property type="entry name" value="Ribosomal_bS21"/>
    <property type="match status" value="1"/>
</dbReference>
<evidence type="ECO:0000256" key="5">
    <source>
        <dbReference type="HAMAP-Rule" id="MF_00358"/>
    </source>
</evidence>
<keyword evidence="3 5" id="KW-0687">Ribonucleoprotein</keyword>
<evidence type="ECO:0000313" key="8">
    <source>
        <dbReference type="EMBL" id="SDV51040.1"/>
    </source>
</evidence>
<evidence type="ECO:0000256" key="3">
    <source>
        <dbReference type="ARBA" id="ARBA00023274"/>
    </source>
</evidence>
<accession>A0A1H2PUX9</accession>
<dbReference type="OrthoDB" id="9799244at2"/>
<dbReference type="Gene3D" id="1.20.5.1150">
    <property type="entry name" value="Ribosomal protein S8"/>
    <property type="match status" value="1"/>
</dbReference>
<dbReference type="InterPro" id="IPR038380">
    <property type="entry name" value="Ribosomal_bS21_sf"/>
</dbReference>
<dbReference type="PANTHER" id="PTHR21109">
    <property type="entry name" value="MITOCHONDRIAL 28S RIBOSOMAL PROTEIN S21"/>
    <property type="match status" value="1"/>
</dbReference>
<dbReference type="AlphaFoldDB" id="A0A1H2PUX9"/>
<protein>
    <recommendedName>
        <fullName evidence="4 5">Small ribosomal subunit protein bS21</fullName>
    </recommendedName>
</protein>